<dbReference type="GeneTree" id="ENSGT00390000012924"/>
<feature type="coiled-coil region" evidence="1">
    <location>
        <begin position="386"/>
        <end position="420"/>
    </location>
</feature>
<evidence type="ECO:0000313" key="4">
    <source>
        <dbReference type="Proteomes" id="UP000694398"/>
    </source>
</evidence>
<organism evidence="3 4">
    <name type="scientific">Chinchilla lanigera</name>
    <name type="common">Long-tailed chinchilla</name>
    <name type="synonym">Chinchilla villidera</name>
    <dbReference type="NCBI Taxonomy" id="34839"/>
    <lineage>
        <taxon>Eukaryota</taxon>
        <taxon>Metazoa</taxon>
        <taxon>Chordata</taxon>
        <taxon>Craniata</taxon>
        <taxon>Vertebrata</taxon>
        <taxon>Euteleostomi</taxon>
        <taxon>Mammalia</taxon>
        <taxon>Eutheria</taxon>
        <taxon>Euarchontoglires</taxon>
        <taxon>Glires</taxon>
        <taxon>Rodentia</taxon>
        <taxon>Hystricomorpha</taxon>
        <taxon>Chinchillidae</taxon>
        <taxon>Chinchilla</taxon>
    </lineage>
</organism>
<evidence type="ECO:0000256" key="2">
    <source>
        <dbReference type="SAM" id="MobiDB-lite"/>
    </source>
</evidence>
<feature type="region of interest" description="Disordered" evidence="2">
    <location>
        <begin position="499"/>
        <end position="519"/>
    </location>
</feature>
<dbReference type="PANTHER" id="PTHR18863">
    <property type="entry name" value="TSEC-2-RELATED"/>
    <property type="match status" value="1"/>
</dbReference>
<dbReference type="Ensembl" id="ENSCLAT00000006193.1">
    <property type="protein sequence ID" value="ENSCLAP00000006090.1"/>
    <property type="gene ID" value="ENSCLAG00000004312.1"/>
</dbReference>
<proteinExistence type="predicted"/>
<feature type="coiled-coil region" evidence="1">
    <location>
        <begin position="145"/>
        <end position="186"/>
    </location>
</feature>
<keyword evidence="1" id="KW-0175">Coiled coil</keyword>
<accession>A0A8C2UZT6</accession>
<dbReference type="PANTHER" id="PTHR18863:SF5">
    <property type="entry name" value="TESTIS EXPRESSED GENE 21"/>
    <property type="match status" value="1"/>
</dbReference>
<dbReference type="InterPro" id="IPR039139">
    <property type="entry name" value="CCDC170-like"/>
</dbReference>
<feature type="compositionally biased region" description="Polar residues" evidence="2">
    <location>
        <begin position="1"/>
        <end position="12"/>
    </location>
</feature>
<dbReference type="Proteomes" id="UP000694398">
    <property type="component" value="Unassembled WGS sequence"/>
</dbReference>
<name>A0A8C2UZT6_CHILA</name>
<feature type="coiled-coil region" evidence="1">
    <location>
        <begin position="85"/>
        <end position="112"/>
    </location>
</feature>
<sequence>MSNLVQSSNQSDPGRLATGQVKGAQEAIPSEVRRLSAWKNSPVASFDSPLEAVPNGSPSMTKAADRVHPSFTGLLVKNKTLLAELRTLQRKLFREETSLQETKTELARYKEQQSFQITSLRDDVKGLQELITSLTRIKSLKNSNIQNLERGNWNLTKRVTELENLLRVYLTERQKAEQKADFLVNKLPHKSGFPSVHIKGQEESSDIFLEKDKDKALLAKNFERDIIHTEGPNDGQKIWDKSLQDLFHEEKPTSELRGPPYSYSREIKTARSQYQDLLSQLAALLSDSGGPIPATEDAVKERIQEMGAKEQSWKSKTESLEQKIQKLTKRLEQLYQMCEEAAPEPPHTGKNYREQNTLPTCLEGNTAIDDSLQGKLELDRKKDKTIEKLRKSLTKVEMMKEKAVRKADNLKTTAASAEHEAGSEKEGARDVIGGGPPECATAQSALEASGPGELLDFRDTIMKMLGFDMKTADKEIINQLKLIVQVYEIANRSKIASACEKGKDNEQRSSAGHCSQEPG</sequence>
<protein>
    <submittedName>
        <fullName evidence="3">Uncharacterized LOC102003327</fullName>
    </submittedName>
</protein>
<feature type="coiled-coil region" evidence="1">
    <location>
        <begin position="267"/>
        <end position="337"/>
    </location>
</feature>
<keyword evidence="4" id="KW-1185">Reference proteome</keyword>
<reference evidence="3" key="1">
    <citation type="submission" date="2025-08" db="UniProtKB">
        <authorList>
            <consortium name="Ensembl"/>
        </authorList>
    </citation>
    <scope>IDENTIFICATION</scope>
</reference>
<reference evidence="3" key="2">
    <citation type="submission" date="2025-09" db="UniProtKB">
        <authorList>
            <consortium name="Ensembl"/>
        </authorList>
    </citation>
    <scope>IDENTIFICATION</scope>
</reference>
<evidence type="ECO:0000256" key="1">
    <source>
        <dbReference type="SAM" id="Coils"/>
    </source>
</evidence>
<gene>
    <name evidence="3" type="primary">LOC102003327</name>
</gene>
<dbReference type="AlphaFoldDB" id="A0A8C2UZT6"/>
<feature type="region of interest" description="Disordered" evidence="2">
    <location>
        <begin position="1"/>
        <end position="28"/>
    </location>
</feature>
<evidence type="ECO:0000313" key="3">
    <source>
        <dbReference type="Ensembl" id="ENSCLAP00000006090.1"/>
    </source>
</evidence>
<feature type="compositionally biased region" description="Polar residues" evidence="2">
    <location>
        <begin position="508"/>
        <end position="519"/>
    </location>
</feature>